<evidence type="ECO:0000256" key="9">
    <source>
        <dbReference type="ARBA" id="ARBA00031642"/>
    </source>
</evidence>
<comment type="catalytic activity">
    <reaction evidence="12">
        <text>1D-myo-inositol hexakisphosphate + H2O = 1D-myo-inositol 1,2,4,5,6-pentakisphosphate + phosphate</text>
        <dbReference type="Rhea" id="RHEA:16989"/>
        <dbReference type="ChEBI" id="CHEBI:15377"/>
        <dbReference type="ChEBI" id="CHEBI:43474"/>
        <dbReference type="ChEBI" id="CHEBI:57798"/>
        <dbReference type="ChEBI" id="CHEBI:58130"/>
        <dbReference type="EC" id="3.1.3.62"/>
    </reaction>
    <physiologicalReaction direction="left-to-right" evidence="12">
        <dbReference type="Rhea" id="RHEA:16990"/>
    </physiologicalReaction>
</comment>
<dbReference type="Proteomes" id="UP000029050">
    <property type="component" value="Unassembled WGS sequence"/>
</dbReference>
<keyword evidence="17" id="KW-1185">Reference proteome</keyword>
<evidence type="ECO:0000256" key="10">
    <source>
        <dbReference type="ARBA" id="ARBA00043668"/>
    </source>
</evidence>
<dbReference type="InterPro" id="IPR029033">
    <property type="entry name" value="His_PPase_superfam"/>
</dbReference>
<dbReference type="AlphaFoldDB" id="A0A087CDL8"/>
<dbReference type="STRING" id="218140.BPSY_1776"/>
<proteinExistence type="inferred from homology"/>
<dbReference type="eggNOG" id="ENOG502Z889">
    <property type="taxonomic scope" value="Bacteria"/>
</dbReference>
<dbReference type="EC" id="3.1.3.80" evidence="3"/>
<feature type="chain" id="PRO_5001819369" description="Multiple inositol polyphosphate phosphatase 1" evidence="15">
    <location>
        <begin position="31"/>
        <end position="643"/>
    </location>
</feature>
<feature type="region of interest" description="Disordered" evidence="14">
    <location>
        <begin position="543"/>
        <end position="601"/>
    </location>
</feature>
<dbReference type="EMBL" id="JGZI01000010">
    <property type="protein sequence ID" value="KFI81368.1"/>
    <property type="molecule type" value="Genomic_DNA"/>
</dbReference>
<comment type="catalytic activity">
    <reaction evidence="13">
        <text>(2R)-2,3-bisphosphoglycerate + H2O = (2R)-2-phosphoglycerate + phosphate</text>
        <dbReference type="Rhea" id="RHEA:27381"/>
        <dbReference type="ChEBI" id="CHEBI:15377"/>
        <dbReference type="ChEBI" id="CHEBI:43474"/>
        <dbReference type="ChEBI" id="CHEBI:58248"/>
        <dbReference type="ChEBI" id="CHEBI:58289"/>
        <dbReference type="EC" id="3.1.3.80"/>
    </reaction>
    <physiologicalReaction direction="left-to-right" evidence="13">
        <dbReference type="Rhea" id="RHEA:27382"/>
    </physiologicalReaction>
</comment>
<evidence type="ECO:0000256" key="8">
    <source>
        <dbReference type="ARBA" id="ARBA00023136"/>
    </source>
</evidence>
<dbReference type="GeneID" id="98300971"/>
<sequence>MQNTRLLTGACAAALIVSGLAASTITTAQASERNTYYSSKQPYTAPGSTAYSAAPAGYQPIYSESVARHGSRGLSSYKYDALLLKMAETASAENGFVSEAAKDSFLSNVNAIIAANVDNGYGMLTGQGADQHYGIGERAYERNKSLFDKAASEGDKIAYQTSGEARATESGENFVKGFNTASKGILATDTVSPLNAAGSGAAAIFDKTPDTLYFHKSANPDGTQKSGKAAEVADAYQDFVDNSTTIANAEDYIEGLPRSQSAATDLLSGIFTADFISSIGTDSDHRWYNTTDGKKHDKSETQYLNCAANADPQQDEDACGDMGKSIKTSVDAAMDLYNLYIIAADMTNENNSAHSFDFDSYFEGHEADAEWFAYILDSEDFYEKGPSYSGQNETYSIAQSLLDDFFTSIDKRASGGGTVATFRFAHAETIMPFAALLKLPGSTTQAPAVEQPQSEDQVFNYANNPWRGESVTPMAANVQWDVYSKSGTDPKTSQAYTPIVRMLYNEQEIQFNASCKPVASGSTWYKESELKRCLSGIATSEDPTIVQTSGSGNSGTTNGSSSSAQAGDRTKSTASATDAASSDGGKASSQAGNTSAGTDSLAETGTSTLLPFSLALLLSLTGAGVLILISKRHQEEGGHPGSH</sequence>
<feature type="compositionally biased region" description="Polar residues" evidence="14">
    <location>
        <begin position="590"/>
        <end position="601"/>
    </location>
</feature>
<dbReference type="RefSeq" id="WP_051921880.1">
    <property type="nucleotide sequence ID" value="NZ_JGZI01000010.1"/>
</dbReference>
<dbReference type="GO" id="GO:0034417">
    <property type="term" value="F:bisphosphoglycerate 3-phosphatase activity"/>
    <property type="evidence" value="ECO:0007669"/>
    <property type="project" value="UniProtKB-EC"/>
</dbReference>
<evidence type="ECO:0000256" key="14">
    <source>
        <dbReference type="SAM" id="MobiDB-lite"/>
    </source>
</evidence>
<comment type="similarity">
    <text evidence="2">Belongs to the histidine acid phosphatase family. MINPP1 subfamily.</text>
</comment>
<name>A0A087CDL8_9BIFI</name>
<evidence type="ECO:0000256" key="4">
    <source>
        <dbReference type="ARBA" id="ARBA00013040"/>
    </source>
</evidence>
<dbReference type="PANTHER" id="PTHR20963">
    <property type="entry name" value="MULTIPLE INOSITOL POLYPHOSPHATE PHOSPHATASE-RELATED"/>
    <property type="match status" value="1"/>
</dbReference>
<keyword evidence="8" id="KW-0472">Membrane</keyword>
<organism evidence="16 17">
    <name type="scientific">Bifidobacterium psychraerophilum</name>
    <dbReference type="NCBI Taxonomy" id="218140"/>
    <lineage>
        <taxon>Bacteria</taxon>
        <taxon>Bacillati</taxon>
        <taxon>Actinomycetota</taxon>
        <taxon>Actinomycetes</taxon>
        <taxon>Bifidobacteriales</taxon>
        <taxon>Bifidobacteriaceae</taxon>
        <taxon>Bifidobacterium</taxon>
    </lineage>
</organism>
<keyword evidence="6 15" id="KW-0732">Signal</keyword>
<evidence type="ECO:0000256" key="7">
    <source>
        <dbReference type="ARBA" id="ARBA00022801"/>
    </source>
</evidence>
<reference evidence="16 17" key="1">
    <citation type="submission" date="2014-03" db="EMBL/GenBank/DDBJ databases">
        <title>Genomics of Bifidobacteria.</title>
        <authorList>
            <person name="Ventura M."/>
            <person name="Milani C."/>
            <person name="Lugli G.A."/>
        </authorList>
    </citation>
    <scope>NUCLEOTIDE SEQUENCE [LARGE SCALE GENOMIC DNA]</scope>
    <source>
        <strain evidence="16 17">LMG 21775</strain>
    </source>
</reference>
<evidence type="ECO:0000313" key="16">
    <source>
        <dbReference type="EMBL" id="KFI81368.1"/>
    </source>
</evidence>
<protein>
    <recommendedName>
        <fullName evidence="5">Multiple inositol polyphosphate phosphatase 1</fullName>
        <ecNumber evidence="4">3.1.3.62</ecNumber>
        <ecNumber evidence="3">3.1.3.80</ecNumber>
    </recommendedName>
    <alternativeName>
        <fullName evidence="9">2,3-bisphosphoglycerate 3-phosphatase</fullName>
    </alternativeName>
</protein>
<evidence type="ECO:0000256" key="2">
    <source>
        <dbReference type="ARBA" id="ARBA00008422"/>
    </source>
</evidence>
<dbReference type="EC" id="3.1.3.62" evidence="4"/>
<comment type="subcellular location">
    <subcellularLocation>
        <location evidence="1">Membrane</location>
    </subcellularLocation>
</comment>
<dbReference type="PANTHER" id="PTHR20963:SF8">
    <property type="entry name" value="MULTIPLE INOSITOL POLYPHOSPHATE PHOSPHATASE 1"/>
    <property type="match status" value="1"/>
</dbReference>
<dbReference type="GO" id="GO:0016020">
    <property type="term" value="C:membrane"/>
    <property type="evidence" value="ECO:0007669"/>
    <property type="project" value="UniProtKB-SubCell"/>
</dbReference>
<comment type="catalytic activity">
    <reaction evidence="11">
        <text>1D-myo-inositol 1,2,4,5,6-pentakisphosphate + H2O = 1D-myo-inositol 1,2,5,6-tetrakisphosphate + phosphate</text>
        <dbReference type="Rhea" id="RHEA:77115"/>
        <dbReference type="ChEBI" id="CHEBI:15377"/>
        <dbReference type="ChEBI" id="CHEBI:43474"/>
        <dbReference type="ChEBI" id="CHEBI:57798"/>
        <dbReference type="ChEBI" id="CHEBI:195535"/>
        <dbReference type="EC" id="3.1.3.62"/>
    </reaction>
    <physiologicalReaction direction="left-to-right" evidence="11">
        <dbReference type="Rhea" id="RHEA:77116"/>
    </physiologicalReaction>
</comment>
<dbReference type="InterPro" id="IPR000560">
    <property type="entry name" value="His_Pase_clade-2"/>
</dbReference>
<evidence type="ECO:0000256" key="12">
    <source>
        <dbReference type="ARBA" id="ARBA00043691"/>
    </source>
</evidence>
<dbReference type="OrthoDB" id="9770871at2"/>
<dbReference type="SUPFAM" id="SSF53254">
    <property type="entry name" value="Phosphoglycerate mutase-like"/>
    <property type="match status" value="1"/>
</dbReference>
<gene>
    <name evidence="16" type="ORF">BPSY_1776</name>
</gene>
<evidence type="ECO:0000256" key="1">
    <source>
        <dbReference type="ARBA" id="ARBA00004370"/>
    </source>
</evidence>
<evidence type="ECO:0000256" key="15">
    <source>
        <dbReference type="SAM" id="SignalP"/>
    </source>
</evidence>
<evidence type="ECO:0000256" key="13">
    <source>
        <dbReference type="ARBA" id="ARBA00043832"/>
    </source>
</evidence>
<comment type="caution">
    <text evidence="16">The sequence shown here is derived from an EMBL/GenBank/DDBJ whole genome shotgun (WGS) entry which is preliminary data.</text>
</comment>
<feature type="compositionally biased region" description="Low complexity" evidence="14">
    <location>
        <begin position="572"/>
        <end position="589"/>
    </location>
</feature>
<keyword evidence="7" id="KW-0378">Hydrolase</keyword>
<evidence type="ECO:0000256" key="6">
    <source>
        <dbReference type="ARBA" id="ARBA00022729"/>
    </source>
</evidence>
<comment type="catalytic activity">
    <reaction evidence="10">
        <text>1D-myo-inositol 1,2,5,6-tetrakisphosphate + H2O = 1D-myo-inositol 1,2,6-trisphosphate + phosphate</text>
        <dbReference type="Rhea" id="RHEA:77119"/>
        <dbReference type="ChEBI" id="CHEBI:15377"/>
        <dbReference type="ChEBI" id="CHEBI:43474"/>
        <dbReference type="ChEBI" id="CHEBI:195535"/>
        <dbReference type="ChEBI" id="CHEBI:195537"/>
        <dbReference type="EC" id="3.1.3.62"/>
    </reaction>
    <physiologicalReaction direction="left-to-right" evidence="10">
        <dbReference type="Rhea" id="RHEA:77120"/>
    </physiologicalReaction>
</comment>
<feature type="compositionally biased region" description="Low complexity" evidence="14">
    <location>
        <begin position="548"/>
        <end position="563"/>
    </location>
</feature>
<evidence type="ECO:0000313" key="17">
    <source>
        <dbReference type="Proteomes" id="UP000029050"/>
    </source>
</evidence>
<dbReference type="Gene3D" id="3.40.50.1240">
    <property type="entry name" value="Phosphoglycerate mutase-like"/>
    <property type="match status" value="1"/>
</dbReference>
<feature type="signal peptide" evidence="15">
    <location>
        <begin position="1"/>
        <end position="30"/>
    </location>
</feature>
<dbReference type="Pfam" id="PF00328">
    <property type="entry name" value="His_Phos_2"/>
    <property type="match status" value="1"/>
</dbReference>
<evidence type="ECO:0000256" key="5">
    <source>
        <dbReference type="ARBA" id="ARBA00018097"/>
    </source>
</evidence>
<accession>A0A087CDL8</accession>
<evidence type="ECO:0000256" key="3">
    <source>
        <dbReference type="ARBA" id="ARBA00012976"/>
    </source>
</evidence>
<evidence type="ECO:0000256" key="11">
    <source>
        <dbReference type="ARBA" id="ARBA00043671"/>
    </source>
</evidence>